<keyword evidence="6" id="KW-0460">Magnesium</keyword>
<dbReference type="OrthoDB" id="9803416at2"/>
<dbReference type="KEGG" id="bcad:DBX24_06510"/>
<evidence type="ECO:0000256" key="9">
    <source>
        <dbReference type="ARBA" id="ARBA00023136"/>
    </source>
</evidence>
<dbReference type="FunFam" id="1.20.58.340:FF:000004">
    <property type="entry name" value="Magnesium transport protein CorA"/>
    <property type="match status" value="1"/>
</dbReference>
<evidence type="ECO:0000256" key="6">
    <source>
        <dbReference type="ARBA" id="ARBA00022842"/>
    </source>
</evidence>
<comment type="catalytic activity">
    <reaction evidence="10">
        <text>Mg(2+)(in) = Mg(2+)(out)</text>
        <dbReference type="Rhea" id="RHEA:29827"/>
        <dbReference type="ChEBI" id="CHEBI:18420"/>
    </reaction>
</comment>
<dbReference type="Proteomes" id="UP000464318">
    <property type="component" value="Chromosome"/>
</dbReference>
<comment type="similarity">
    <text evidence="2">Belongs to the CorA metal ion transporter (MIT) (TC 1.A.35) family.</text>
</comment>
<dbReference type="SUPFAM" id="SSF144083">
    <property type="entry name" value="Magnesium transport protein CorA, transmembrane region"/>
    <property type="match status" value="1"/>
</dbReference>
<evidence type="ECO:0000256" key="10">
    <source>
        <dbReference type="ARBA" id="ARBA00034269"/>
    </source>
</evidence>
<gene>
    <name evidence="12" type="ORF">DBX24_06510</name>
</gene>
<accession>A0A6P1QVG6</accession>
<reference evidence="12 13" key="1">
    <citation type="submission" date="2018-04" db="EMBL/GenBank/DDBJ databases">
        <title>Characteristic and Complete Genome Sequencing of A Novel Member of Infective Endocarditis Causative Bacteria: Bergeyella cardium QL-PH.</title>
        <authorList>
            <person name="Pan H."/>
            <person name="Sun E."/>
            <person name="Zhang Y."/>
        </authorList>
    </citation>
    <scope>NUCLEOTIDE SEQUENCE [LARGE SCALE GENOMIC DNA]</scope>
    <source>
        <strain evidence="12 13">HPQL</strain>
    </source>
</reference>
<keyword evidence="7" id="KW-1133">Transmembrane helix</keyword>
<dbReference type="InterPro" id="IPR045863">
    <property type="entry name" value="CorA_TM1_TM2"/>
</dbReference>
<dbReference type="Pfam" id="PF01544">
    <property type="entry name" value="CorA"/>
    <property type="match status" value="1"/>
</dbReference>
<evidence type="ECO:0000313" key="12">
    <source>
        <dbReference type="EMBL" id="QHN65558.1"/>
    </source>
</evidence>
<dbReference type="Gene3D" id="1.20.58.340">
    <property type="entry name" value="Magnesium transport protein CorA, transmembrane region"/>
    <property type="match status" value="1"/>
</dbReference>
<evidence type="ECO:0000256" key="5">
    <source>
        <dbReference type="ARBA" id="ARBA00022692"/>
    </source>
</evidence>
<keyword evidence="8" id="KW-0406">Ion transport</keyword>
<dbReference type="EMBL" id="CP029149">
    <property type="protein sequence ID" value="QHN65558.1"/>
    <property type="molecule type" value="Genomic_DNA"/>
</dbReference>
<organism evidence="12 13">
    <name type="scientific">Bergeyella cardium</name>
    <dbReference type="NCBI Taxonomy" id="1585976"/>
    <lineage>
        <taxon>Bacteria</taxon>
        <taxon>Pseudomonadati</taxon>
        <taxon>Bacteroidota</taxon>
        <taxon>Flavobacteriia</taxon>
        <taxon>Flavobacteriales</taxon>
        <taxon>Weeksellaceae</taxon>
        <taxon>Bergeyella</taxon>
    </lineage>
</organism>
<dbReference type="GO" id="GO:0005886">
    <property type="term" value="C:plasma membrane"/>
    <property type="evidence" value="ECO:0007669"/>
    <property type="project" value="UniProtKB-SubCell"/>
</dbReference>
<comment type="subcellular location">
    <subcellularLocation>
        <location evidence="1">Cell membrane</location>
        <topology evidence="1">Multi-pass membrane protein</topology>
    </subcellularLocation>
</comment>
<evidence type="ECO:0000256" key="11">
    <source>
        <dbReference type="ARBA" id="ARBA00045497"/>
    </source>
</evidence>
<evidence type="ECO:0000256" key="4">
    <source>
        <dbReference type="ARBA" id="ARBA00022475"/>
    </source>
</evidence>
<dbReference type="GO" id="GO:0000287">
    <property type="term" value="F:magnesium ion binding"/>
    <property type="evidence" value="ECO:0007669"/>
    <property type="project" value="TreeGrafter"/>
</dbReference>
<keyword evidence="5" id="KW-0812">Transmembrane</keyword>
<dbReference type="GO" id="GO:0015095">
    <property type="term" value="F:magnesium ion transmembrane transporter activity"/>
    <property type="evidence" value="ECO:0007669"/>
    <property type="project" value="TreeGrafter"/>
</dbReference>
<keyword evidence="4" id="KW-1003">Cell membrane</keyword>
<name>A0A6P1QVG6_9FLAO</name>
<comment type="function">
    <text evidence="11">Mediates influx of magnesium ions. Alternates between open and closed states. Activated by low cytoplasmic Mg(2+) levels. Inactive when cytoplasmic Mg(2+) levels are high.</text>
</comment>
<sequence>MALDIIYQTEGCEWIDCESATAEDFAYLKERFKINPLLLEDTIDVNHLPKYEEEANVKFFLMRENIRPETKSGTLNGTSDISTKLSIFVLDGTILTIHRMKNPSIYEFREEIKKLKTEITPDLIALNLALKVLNSYDKESVLLMDKLEQIETDIFLRDSKENHLITRLYRIKRKAGLNLKILNVSSSWVNYFRFLDISHAQYTDLQDKHKDVISDFEHLTAEVNNLISMFIALSDQKANQVMKLLAIYSVYFLPITFIAGLYGMNFEHMPELRTEYGYYITLGIMALIVIITFIYSKRKKW</sequence>
<dbReference type="AlphaFoldDB" id="A0A6P1QVG6"/>
<evidence type="ECO:0000313" key="13">
    <source>
        <dbReference type="Proteomes" id="UP000464318"/>
    </source>
</evidence>
<keyword evidence="13" id="KW-1185">Reference proteome</keyword>
<dbReference type="PANTHER" id="PTHR46494">
    <property type="entry name" value="CORA FAMILY METAL ION TRANSPORTER (EUROFUNG)"/>
    <property type="match status" value="1"/>
</dbReference>
<protein>
    <submittedName>
        <fullName evidence="12">Magnesium transporter CorA</fullName>
    </submittedName>
</protein>
<keyword evidence="9" id="KW-0472">Membrane</keyword>
<dbReference type="InterPro" id="IPR002523">
    <property type="entry name" value="MgTranspt_CorA/ZnTranspt_ZntB"/>
</dbReference>
<keyword evidence="3" id="KW-0813">Transport</keyword>
<proteinExistence type="inferred from homology"/>
<evidence type="ECO:0000256" key="8">
    <source>
        <dbReference type="ARBA" id="ARBA00023065"/>
    </source>
</evidence>
<evidence type="ECO:0000256" key="1">
    <source>
        <dbReference type="ARBA" id="ARBA00004651"/>
    </source>
</evidence>
<evidence type="ECO:0000256" key="7">
    <source>
        <dbReference type="ARBA" id="ARBA00022989"/>
    </source>
</evidence>
<dbReference type="GO" id="GO:0015087">
    <property type="term" value="F:cobalt ion transmembrane transporter activity"/>
    <property type="evidence" value="ECO:0007669"/>
    <property type="project" value="TreeGrafter"/>
</dbReference>
<dbReference type="InterPro" id="IPR045861">
    <property type="entry name" value="CorA_cytoplasmic_dom"/>
</dbReference>
<dbReference type="GO" id="GO:0050897">
    <property type="term" value="F:cobalt ion binding"/>
    <property type="evidence" value="ECO:0007669"/>
    <property type="project" value="TreeGrafter"/>
</dbReference>
<dbReference type="PANTHER" id="PTHR46494:SF1">
    <property type="entry name" value="CORA FAMILY METAL ION TRANSPORTER (EUROFUNG)"/>
    <property type="match status" value="1"/>
</dbReference>
<dbReference type="SUPFAM" id="SSF143865">
    <property type="entry name" value="CorA soluble domain-like"/>
    <property type="match status" value="1"/>
</dbReference>
<evidence type="ECO:0000256" key="3">
    <source>
        <dbReference type="ARBA" id="ARBA00022448"/>
    </source>
</evidence>
<evidence type="ECO:0000256" key="2">
    <source>
        <dbReference type="ARBA" id="ARBA00009765"/>
    </source>
</evidence>
<dbReference type="Gene3D" id="3.30.460.20">
    <property type="entry name" value="CorA soluble domain-like"/>
    <property type="match status" value="1"/>
</dbReference>
<dbReference type="RefSeq" id="WP_120489431.1">
    <property type="nucleotide sequence ID" value="NZ_CP029149.1"/>
</dbReference>